<evidence type="ECO:0000313" key="1">
    <source>
        <dbReference type="EMBL" id="EDL97523.1"/>
    </source>
</evidence>
<proteinExistence type="predicted"/>
<dbReference type="Proteomes" id="UP000234681">
    <property type="component" value="Chromosome 6"/>
</dbReference>
<evidence type="ECO:0000313" key="2">
    <source>
        <dbReference type="Proteomes" id="UP000234681"/>
    </source>
</evidence>
<name>A6KBK8_RAT</name>
<organism evidence="1 2">
    <name type="scientific">Rattus norvegicus</name>
    <name type="common">Rat</name>
    <dbReference type="NCBI Taxonomy" id="10116"/>
    <lineage>
        <taxon>Eukaryota</taxon>
        <taxon>Metazoa</taxon>
        <taxon>Chordata</taxon>
        <taxon>Craniata</taxon>
        <taxon>Vertebrata</taxon>
        <taxon>Euteleostomi</taxon>
        <taxon>Mammalia</taxon>
        <taxon>Eutheria</taxon>
        <taxon>Euarchontoglires</taxon>
        <taxon>Glires</taxon>
        <taxon>Rodentia</taxon>
        <taxon>Myomorpha</taxon>
        <taxon>Muroidea</taxon>
        <taxon>Muridae</taxon>
        <taxon>Murinae</taxon>
        <taxon>Rattus</taxon>
    </lineage>
</organism>
<protein>
    <submittedName>
        <fullName evidence="1">RCG27815</fullName>
    </submittedName>
</protein>
<reference evidence="1 2" key="1">
    <citation type="submission" date="2005-09" db="EMBL/GenBank/DDBJ databases">
        <authorList>
            <person name="Mural R.J."/>
            <person name="Li P.W."/>
            <person name="Adams M.D."/>
            <person name="Amanatides P.G."/>
            <person name="Baden-Tillson H."/>
            <person name="Barnstead M."/>
            <person name="Chin S.H."/>
            <person name="Dew I."/>
            <person name="Evans C.A."/>
            <person name="Ferriera S."/>
            <person name="Flanigan M."/>
            <person name="Fosler C."/>
            <person name="Glodek A."/>
            <person name="Gu Z."/>
            <person name="Holt R.A."/>
            <person name="Jennings D."/>
            <person name="Kraft C.L."/>
            <person name="Lu F."/>
            <person name="Nguyen T."/>
            <person name="Nusskern D.R."/>
            <person name="Pfannkoch C.M."/>
            <person name="Sitter C."/>
            <person name="Sutton G.G."/>
            <person name="Venter J.C."/>
            <person name="Wang Z."/>
            <person name="Woodage T."/>
            <person name="Zheng X.H."/>
            <person name="Zhong F."/>
        </authorList>
    </citation>
    <scope>NUCLEOTIDE SEQUENCE [LARGE SCALE GENOMIC DNA]</scope>
    <source>
        <strain>BN</strain>
        <strain evidence="2">Sprague-Dawley</strain>
    </source>
</reference>
<gene>
    <name evidence="1" type="ORF">rCG_27815</name>
</gene>
<dbReference type="AlphaFoldDB" id="A6KBK8"/>
<accession>A6KBK8</accession>
<sequence length="62" mass="7365">MQGFQVRHVKHILDIIHALSSFHSALFNQDRNLYTDKLFKVLINPDHKYLAYNDIDTHRKST</sequence>
<dbReference type="EMBL" id="CH474034">
    <property type="protein sequence ID" value="EDL97523.1"/>
    <property type="molecule type" value="Genomic_DNA"/>
</dbReference>